<keyword evidence="1" id="KW-0472">Membrane</keyword>
<dbReference type="STRING" id="1257118.L8GJF1"/>
<evidence type="ECO:0000313" key="4">
    <source>
        <dbReference type="Proteomes" id="UP000011083"/>
    </source>
</evidence>
<evidence type="ECO:0000313" key="3">
    <source>
        <dbReference type="EMBL" id="ELR12969.1"/>
    </source>
</evidence>
<keyword evidence="3" id="KW-0808">Transferase</keyword>
<dbReference type="OrthoDB" id="10265559at2759"/>
<dbReference type="AlphaFoldDB" id="L8GJF1"/>
<accession>L8GJF1</accession>
<reference evidence="3 4" key="1">
    <citation type="journal article" date="2013" name="Genome Biol.">
        <title>Genome of Acanthamoeba castellanii highlights extensive lateral gene transfer and early evolution of tyrosine kinase signaling.</title>
        <authorList>
            <person name="Clarke M."/>
            <person name="Lohan A.J."/>
            <person name="Liu B."/>
            <person name="Lagkouvardos I."/>
            <person name="Roy S."/>
            <person name="Zafar N."/>
            <person name="Bertelli C."/>
            <person name="Schilde C."/>
            <person name="Kianianmomeni A."/>
            <person name="Burglin T.R."/>
            <person name="Frech C."/>
            <person name="Turcotte B."/>
            <person name="Kopec K.O."/>
            <person name="Synnott J.M."/>
            <person name="Choo C."/>
            <person name="Paponov I."/>
            <person name="Finkler A."/>
            <person name="Soon Heng Tan C."/>
            <person name="Hutchins A.P."/>
            <person name="Weinmeier T."/>
            <person name="Rattei T."/>
            <person name="Chu J.S."/>
            <person name="Gimenez G."/>
            <person name="Irimia M."/>
            <person name="Rigden D.J."/>
            <person name="Fitzpatrick D.A."/>
            <person name="Lorenzo-Morales J."/>
            <person name="Bateman A."/>
            <person name="Chiu C.H."/>
            <person name="Tang P."/>
            <person name="Hegemann P."/>
            <person name="Fromm H."/>
            <person name="Raoult D."/>
            <person name="Greub G."/>
            <person name="Miranda-Saavedra D."/>
            <person name="Chen N."/>
            <person name="Nash P."/>
            <person name="Ginger M.L."/>
            <person name="Horn M."/>
            <person name="Schaap P."/>
            <person name="Caler L."/>
            <person name="Loftus B."/>
        </authorList>
    </citation>
    <scope>NUCLEOTIDE SEQUENCE [LARGE SCALE GENOMIC DNA]</scope>
    <source>
        <strain evidence="3 4">Neff</strain>
    </source>
</reference>
<evidence type="ECO:0000259" key="2">
    <source>
        <dbReference type="Pfam" id="PF08241"/>
    </source>
</evidence>
<dbReference type="RefSeq" id="XP_004334982.1">
    <property type="nucleotide sequence ID" value="XM_004334934.1"/>
</dbReference>
<dbReference type="InterPro" id="IPR010233">
    <property type="entry name" value="UbiG_MeTrfase"/>
</dbReference>
<dbReference type="VEuPathDB" id="AmoebaDB:ACA1_096400"/>
<dbReference type="CDD" id="cd02440">
    <property type="entry name" value="AdoMet_MTases"/>
    <property type="match status" value="1"/>
</dbReference>
<dbReference type="Proteomes" id="UP000011083">
    <property type="component" value="Unassembled WGS sequence"/>
</dbReference>
<dbReference type="InterPro" id="IPR029063">
    <property type="entry name" value="SAM-dependent_MTases_sf"/>
</dbReference>
<dbReference type="GO" id="GO:0010420">
    <property type="term" value="F:polyprenyldihydroxybenzoate methyltransferase activity"/>
    <property type="evidence" value="ECO:0007669"/>
    <property type="project" value="InterPro"/>
</dbReference>
<dbReference type="GO" id="GO:0061542">
    <property type="term" value="F:3-demethylubiquinol 3-O-methyltransferase activity"/>
    <property type="evidence" value="ECO:0007669"/>
    <property type="project" value="InterPro"/>
</dbReference>
<dbReference type="Pfam" id="PF08241">
    <property type="entry name" value="Methyltransf_11"/>
    <property type="match status" value="1"/>
</dbReference>
<protein>
    <submittedName>
        <fullName evidence="3">Ubiquinone/menaquinone biosynthesis methyltransferase</fullName>
    </submittedName>
</protein>
<dbReference type="EMBL" id="KB008103">
    <property type="protein sequence ID" value="ELR12969.1"/>
    <property type="molecule type" value="Genomic_DNA"/>
</dbReference>
<proteinExistence type="predicted"/>
<dbReference type="OMA" id="VGESWWE"/>
<organism evidence="3 4">
    <name type="scientific">Acanthamoeba castellanii (strain ATCC 30010 / Neff)</name>
    <dbReference type="NCBI Taxonomy" id="1257118"/>
    <lineage>
        <taxon>Eukaryota</taxon>
        <taxon>Amoebozoa</taxon>
        <taxon>Discosea</taxon>
        <taxon>Longamoebia</taxon>
        <taxon>Centramoebida</taxon>
        <taxon>Acanthamoebidae</taxon>
        <taxon>Acanthamoeba</taxon>
    </lineage>
</organism>
<dbReference type="GeneID" id="14913234"/>
<dbReference type="SUPFAM" id="SSF53335">
    <property type="entry name" value="S-adenosyl-L-methionine-dependent methyltransferases"/>
    <property type="match status" value="1"/>
</dbReference>
<keyword evidence="4" id="KW-1185">Reference proteome</keyword>
<dbReference type="KEGG" id="acan:ACA1_096400"/>
<evidence type="ECO:0000256" key="1">
    <source>
        <dbReference type="SAM" id="Phobius"/>
    </source>
</evidence>
<gene>
    <name evidence="3" type="ORF">ACA1_096400</name>
</gene>
<keyword evidence="3" id="KW-0830">Ubiquinone</keyword>
<feature type="domain" description="Methyltransferase type 11" evidence="2">
    <location>
        <begin position="107"/>
        <end position="202"/>
    </location>
</feature>
<keyword evidence="1" id="KW-0812">Transmembrane</keyword>
<dbReference type="Gene3D" id="3.40.50.150">
    <property type="entry name" value="Vaccinia Virus protein VP39"/>
    <property type="match status" value="1"/>
</dbReference>
<feature type="transmembrane region" description="Helical" evidence="1">
    <location>
        <begin position="14"/>
        <end position="33"/>
    </location>
</feature>
<keyword evidence="3" id="KW-0489">Methyltransferase</keyword>
<dbReference type="PANTHER" id="PTHR43591">
    <property type="entry name" value="METHYLTRANSFERASE"/>
    <property type="match status" value="1"/>
</dbReference>
<dbReference type="NCBIfam" id="TIGR01983">
    <property type="entry name" value="UbiG"/>
    <property type="match status" value="1"/>
</dbReference>
<sequence>MVRKVNVAQGGRRGWLWVGVVALVLAAALGWVATPPQDIVPRTHPIDPSTTVIDNGFYDTEDFAYNWWAEGGWAAPLLAMNDARVPYFDRAFHHLNTYTEASQQLFLDIGCGGGLATEAMARHGHHMIGLDISPRSIETARRHAQEEGVSNVEYVVGSALELPFPDHHFDGVVMSDVIEHIHDLPALVKEINRVLKPGGVFTFDTINRTWKSYILNRILQSSILMSIMPPHTHDYRLFTTPAELTELLAPAMDVKEIVGLEPVVEPSRLFQRGKPVDMVTTFRQTDDTDLSYLGYAVKAK</sequence>
<dbReference type="GO" id="GO:0032259">
    <property type="term" value="P:methylation"/>
    <property type="evidence" value="ECO:0007669"/>
    <property type="project" value="UniProtKB-KW"/>
</dbReference>
<keyword evidence="1" id="KW-1133">Transmembrane helix</keyword>
<name>L8GJF1_ACACF</name>
<dbReference type="InterPro" id="IPR013216">
    <property type="entry name" value="Methyltransf_11"/>
</dbReference>